<dbReference type="Gene3D" id="1.20.1530.20">
    <property type="match status" value="1"/>
</dbReference>
<sequence length="476" mass="50597">MFKLSGSLRKSILVPLFAGCVLIGLSVLLFLVIRSQGNRLVAPEITATTSLISTGTAGNFDLTAHILSTLSAVIALGFILGRGLRFLGQPPVIGEVLAGILLGPSLLGLLSPEAMHYLIPGPETDPKEQVLTALKVIAELGVILYMFLVGLELNGEKLRLHARSAVAISNVSILVPFLLGAALALWIYPILSDRSVPFTSFALFMGVAMSITAFPVLARILTDLRMEKTDLGVTALSAAATGDVTAWCLLALVIGVAQSQVENAMLVLVYTAFFIGSMFVLVRPVLERFCNFLESKPLPGYAIPVIFVAILFSAGVTQIIGIHAVFGAFLLGVLIPHDSKLSREFSDKLTDIVTLVFLPAFFAVAGLSTRMDLIAGREYKLICLAIIVVAIAGKFGGTYFAARFTGRDRRTSAALGALMNTRGLMELIVLNIGLSMGVISPALYAMLVLMALVTTVITAPAVSLLIPKKPAETRTV</sequence>
<evidence type="ECO:0000256" key="1">
    <source>
        <dbReference type="ARBA" id="ARBA00004141"/>
    </source>
</evidence>
<dbReference type="PANTHER" id="PTHR32468">
    <property type="entry name" value="CATION/H + ANTIPORTER"/>
    <property type="match status" value="1"/>
</dbReference>
<feature type="transmembrane region" description="Helical" evidence="7">
    <location>
        <begin position="445"/>
        <end position="466"/>
    </location>
</feature>
<feature type="transmembrane region" description="Helical" evidence="7">
    <location>
        <begin position="264"/>
        <end position="286"/>
    </location>
</feature>
<feature type="transmembrane region" description="Helical" evidence="7">
    <location>
        <begin position="62"/>
        <end position="80"/>
    </location>
</feature>
<reference evidence="9" key="1">
    <citation type="submission" date="2021-05" db="EMBL/GenBank/DDBJ databases">
        <title>Complete genome sequence of the cellulolytic planctomycete Telmatocola sphagniphila SP2T and characterization of the first cellulase from planctomycetes.</title>
        <authorList>
            <person name="Rakitin A.L."/>
            <person name="Beletsky A.V."/>
            <person name="Naumoff D.G."/>
            <person name="Kulichevskaya I.S."/>
            <person name="Mardanov A.V."/>
            <person name="Ravin N.V."/>
            <person name="Dedysh S.N."/>
        </authorList>
    </citation>
    <scope>NUCLEOTIDE SEQUENCE</scope>
    <source>
        <strain evidence="9">SP2T</strain>
    </source>
</reference>
<evidence type="ECO:0000256" key="2">
    <source>
        <dbReference type="ARBA" id="ARBA00022448"/>
    </source>
</evidence>
<dbReference type="GO" id="GO:0016020">
    <property type="term" value="C:membrane"/>
    <property type="evidence" value="ECO:0007669"/>
    <property type="project" value="UniProtKB-SubCell"/>
</dbReference>
<evidence type="ECO:0000256" key="4">
    <source>
        <dbReference type="ARBA" id="ARBA00022989"/>
    </source>
</evidence>
<comment type="subcellular location">
    <subcellularLocation>
        <location evidence="1">Membrane</location>
        <topology evidence="1">Multi-pass membrane protein</topology>
    </subcellularLocation>
</comment>
<keyword evidence="4 7" id="KW-1133">Transmembrane helix</keyword>
<feature type="transmembrane region" description="Helical" evidence="7">
    <location>
        <begin position="92"/>
        <end position="110"/>
    </location>
</feature>
<gene>
    <name evidence="9" type="ORF">KIH39_13040</name>
</gene>
<dbReference type="InterPro" id="IPR050794">
    <property type="entry name" value="CPA2_transporter"/>
</dbReference>
<dbReference type="KEGG" id="tsph:KIH39_13040"/>
<dbReference type="Proteomes" id="UP000676194">
    <property type="component" value="Chromosome"/>
</dbReference>
<accession>A0A8E6BBN8</accession>
<feature type="transmembrane region" description="Helical" evidence="7">
    <location>
        <begin position="349"/>
        <end position="367"/>
    </location>
</feature>
<evidence type="ECO:0000256" key="5">
    <source>
        <dbReference type="ARBA" id="ARBA00023065"/>
    </source>
</evidence>
<feature type="domain" description="Cation/H+ exchanger transmembrane" evidence="8">
    <location>
        <begin position="75"/>
        <end position="460"/>
    </location>
</feature>
<keyword evidence="6 7" id="KW-0472">Membrane</keyword>
<dbReference type="PANTHER" id="PTHR32468:SF0">
    <property type="entry name" value="K(+)_H(+) ANTIPORTER 1"/>
    <property type="match status" value="1"/>
</dbReference>
<feature type="transmembrane region" description="Helical" evidence="7">
    <location>
        <begin position="298"/>
        <end position="314"/>
    </location>
</feature>
<dbReference type="AlphaFoldDB" id="A0A8E6BBN8"/>
<proteinExistence type="predicted"/>
<evidence type="ECO:0000256" key="3">
    <source>
        <dbReference type="ARBA" id="ARBA00022692"/>
    </source>
</evidence>
<evidence type="ECO:0000313" key="9">
    <source>
        <dbReference type="EMBL" id="QVL34791.1"/>
    </source>
</evidence>
<dbReference type="Pfam" id="PF00999">
    <property type="entry name" value="Na_H_Exchanger"/>
    <property type="match status" value="1"/>
</dbReference>
<dbReference type="InterPro" id="IPR006153">
    <property type="entry name" value="Cation/H_exchanger_TM"/>
</dbReference>
<dbReference type="EMBL" id="CP074694">
    <property type="protein sequence ID" value="QVL34791.1"/>
    <property type="molecule type" value="Genomic_DNA"/>
</dbReference>
<feature type="transmembrane region" description="Helical" evidence="7">
    <location>
        <begin position="165"/>
        <end position="188"/>
    </location>
</feature>
<evidence type="ECO:0000256" key="7">
    <source>
        <dbReference type="SAM" id="Phobius"/>
    </source>
</evidence>
<keyword evidence="2" id="KW-0813">Transport</keyword>
<feature type="transmembrane region" description="Helical" evidence="7">
    <location>
        <begin position="200"/>
        <end position="221"/>
    </location>
</feature>
<dbReference type="RefSeq" id="WP_213500164.1">
    <property type="nucleotide sequence ID" value="NZ_CP074694.1"/>
</dbReference>
<dbReference type="GO" id="GO:0015297">
    <property type="term" value="F:antiporter activity"/>
    <property type="evidence" value="ECO:0007669"/>
    <property type="project" value="InterPro"/>
</dbReference>
<feature type="transmembrane region" description="Helical" evidence="7">
    <location>
        <begin position="130"/>
        <end position="153"/>
    </location>
</feature>
<name>A0A8E6BBN8_9BACT</name>
<evidence type="ECO:0000313" key="10">
    <source>
        <dbReference type="Proteomes" id="UP000676194"/>
    </source>
</evidence>
<keyword evidence="10" id="KW-1185">Reference proteome</keyword>
<organism evidence="9 10">
    <name type="scientific">Telmatocola sphagniphila</name>
    <dbReference type="NCBI Taxonomy" id="1123043"/>
    <lineage>
        <taxon>Bacteria</taxon>
        <taxon>Pseudomonadati</taxon>
        <taxon>Planctomycetota</taxon>
        <taxon>Planctomycetia</taxon>
        <taxon>Gemmatales</taxon>
        <taxon>Gemmataceae</taxon>
    </lineage>
</organism>
<keyword evidence="5" id="KW-0406">Ion transport</keyword>
<protein>
    <submittedName>
        <fullName evidence="9">Cation:proton antiporter</fullName>
    </submittedName>
</protein>
<feature type="transmembrane region" description="Helical" evidence="7">
    <location>
        <begin position="233"/>
        <end position="258"/>
    </location>
</feature>
<evidence type="ECO:0000259" key="8">
    <source>
        <dbReference type="Pfam" id="PF00999"/>
    </source>
</evidence>
<feature type="transmembrane region" description="Helical" evidence="7">
    <location>
        <begin position="12"/>
        <end position="33"/>
    </location>
</feature>
<keyword evidence="3 7" id="KW-0812">Transmembrane</keyword>
<feature type="transmembrane region" description="Helical" evidence="7">
    <location>
        <begin position="379"/>
        <end position="402"/>
    </location>
</feature>
<evidence type="ECO:0000256" key="6">
    <source>
        <dbReference type="ARBA" id="ARBA00023136"/>
    </source>
</evidence>
<dbReference type="GO" id="GO:1902600">
    <property type="term" value="P:proton transmembrane transport"/>
    <property type="evidence" value="ECO:0007669"/>
    <property type="project" value="InterPro"/>
</dbReference>
<dbReference type="InterPro" id="IPR038770">
    <property type="entry name" value="Na+/solute_symporter_sf"/>
</dbReference>